<sequence>MNGHDNTAADSARPAATAAPSPVRVIAVASGKGGVGKTSVSVNLAMSLVNAGRRTLLLDTDLGLANVDVMLGLSPRFTLADVIAGRCDLADTILEGPNGLWVVPAASGKRHMTELTPAQHVGLVHAFSQLDLPIDTMVVDNAAGIADGVLTFCQAAQDVIVVVCDEPASVTDAYALIKVLSRERGVSRVQVLCNQVNSPQEGRQLFEKLERVSARFLDVTLSHLGSIPRDEWLRRAIQRQEAVVEAFPSSPSALAFRDIARRTSQWQAPQGSRGHVEFFLERLVTPARSAAA</sequence>
<dbReference type="EMBL" id="CADCUA010000217">
    <property type="protein sequence ID" value="CAA9311684.1"/>
    <property type="molecule type" value="Genomic_DNA"/>
</dbReference>
<dbReference type="GO" id="GO:0051782">
    <property type="term" value="P:negative regulation of cell division"/>
    <property type="evidence" value="ECO:0007669"/>
    <property type="project" value="TreeGrafter"/>
</dbReference>
<dbReference type="InterPro" id="IPR002586">
    <property type="entry name" value="CobQ/CobB/MinD/ParA_Nub-bd_dom"/>
</dbReference>
<feature type="binding site" evidence="3">
    <location>
        <begin position="32"/>
        <end position="39"/>
    </location>
    <ligand>
        <name>ATP</name>
        <dbReference type="ChEBI" id="CHEBI:30616"/>
    </ligand>
</feature>
<dbReference type="Gene3D" id="3.40.50.300">
    <property type="entry name" value="P-loop containing nucleotide triphosphate hydrolases"/>
    <property type="match status" value="1"/>
</dbReference>
<dbReference type="GO" id="GO:0009898">
    <property type="term" value="C:cytoplasmic side of plasma membrane"/>
    <property type="evidence" value="ECO:0007669"/>
    <property type="project" value="TreeGrafter"/>
</dbReference>
<keyword evidence="5" id="KW-0282">Flagellum</keyword>
<feature type="domain" description="CobQ/CobB/MinD/ParA nucleotide binding" evidence="4">
    <location>
        <begin position="26"/>
        <end position="241"/>
    </location>
</feature>
<name>A0A6J4KPG8_9GAMM</name>
<proteinExistence type="predicted"/>
<dbReference type="PIRSF" id="PIRSF003092">
    <property type="entry name" value="MinD"/>
    <property type="match status" value="1"/>
</dbReference>
<keyword evidence="1 3" id="KW-0547">Nucleotide-binding</keyword>
<dbReference type="SUPFAM" id="SSF52540">
    <property type="entry name" value="P-loop containing nucleoside triphosphate hydrolases"/>
    <property type="match status" value="1"/>
</dbReference>
<evidence type="ECO:0000256" key="1">
    <source>
        <dbReference type="ARBA" id="ARBA00022741"/>
    </source>
</evidence>
<reference evidence="5" key="1">
    <citation type="submission" date="2020-02" db="EMBL/GenBank/DDBJ databases">
        <authorList>
            <person name="Meier V. D."/>
        </authorList>
    </citation>
    <scope>NUCLEOTIDE SEQUENCE</scope>
    <source>
        <strain evidence="5">AVDCRST_MAG71</strain>
    </source>
</reference>
<dbReference type="InterPro" id="IPR033875">
    <property type="entry name" value="FlhG"/>
</dbReference>
<organism evidence="5">
    <name type="scientific">uncultured Lysobacter sp</name>
    <dbReference type="NCBI Taxonomy" id="271060"/>
    <lineage>
        <taxon>Bacteria</taxon>
        <taxon>Pseudomonadati</taxon>
        <taxon>Pseudomonadota</taxon>
        <taxon>Gammaproteobacteria</taxon>
        <taxon>Lysobacterales</taxon>
        <taxon>Lysobacteraceae</taxon>
        <taxon>Lysobacter</taxon>
        <taxon>environmental samples</taxon>
    </lineage>
</organism>
<dbReference type="InterPro" id="IPR050625">
    <property type="entry name" value="ParA/MinD_ATPase"/>
</dbReference>
<evidence type="ECO:0000313" key="5">
    <source>
        <dbReference type="EMBL" id="CAA9311684.1"/>
    </source>
</evidence>
<protein>
    <submittedName>
        <fullName evidence="5">Flagellar synthesis regulator FleN</fullName>
    </submittedName>
</protein>
<dbReference type="InterPro" id="IPR025501">
    <property type="entry name" value="MinD_FleN"/>
</dbReference>
<dbReference type="Pfam" id="PF01656">
    <property type="entry name" value="CbiA"/>
    <property type="match status" value="1"/>
</dbReference>
<dbReference type="GO" id="GO:0005829">
    <property type="term" value="C:cytosol"/>
    <property type="evidence" value="ECO:0007669"/>
    <property type="project" value="TreeGrafter"/>
</dbReference>
<evidence type="ECO:0000259" key="4">
    <source>
        <dbReference type="Pfam" id="PF01656"/>
    </source>
</evidence>
<dbReference type="FunFam" id="3.40.50.300:FF:000158">
    <property type="entry name" value="Site-determining protein"/>
    <property type="match status" value="1"/>
</dbReference>
<evidence type="ECO:0000256" key="2">
    <source>
        <dbReference type="ARBA" id="ARBA00022840"/>
    </source>
</evidence>
<dbReference type="PANTHER" id="PTHR43384:SF4">
    <property type="entry name" value="CELLULOSE BIOSYNTHESIS PROTEIN BCSQ-RELATED"/>
    <property type="match status" value="1"/>
</dbReference>
<dbReference type="GO" id="GO:0016887">
    <property type="term" value="F:ATP hydrolysis activity"/>
    <property type="evidence" value="ECO:0007669"/>
    <property type="project" value="TreeGrafter"/>
</dbReference>
<dbReference type="GO" id="GO:0005524">
    <property type="term" value="F:ATP binding"/>
    <property type="evidence" value="ECO:0007669"/>
    <property type="project" value="UniProtKB-KW"/>
</dbReference>
<accession>A0A6J4KPG8</accession>
<dbReference type="AlphaFoldDB" id="A0A6J4KPG8"/>
<evidence type="ECO:0000256" key="3">
    <source>
        <dbReference type="PIRSR" id="PIRSR003092-1"/>
    </source>
</evidence>
<dbReference type="PANTHER" id="PTHR43384">
    <property type="entry name" value="SEPTUM SITE-DETERMINING PROTEIN MIND HOMOLOG, CHLOROPLASTIC-RELATED"/>
    <property type="match status" value="1"/>
</dbReference>
<dbReference type="CDD" id="cd02038">
    <property type="entry name" value="FlhG-like"/>
    <property type="match status" value="1"/>
</dbReference>
<dbReference type="InterPro" id="IPR027417">
    <property type="entry name" value="P-loop_NTPase"/>
</dbReference>
<gene>
    <name evidence="5" type="ORF">AVDCRST_MAG71-713</name>
</gene>
<keyword evidence="5" id="KW-0969">Cilium</keyword>
<keyword evidence="5" id="KW-0966">Cell projection</keyword>
<keyword evidence="2 3" id="KW-0067">ATP-binding</keyword>